<protein>
    <submittedName>
        <fullName evidence="2">Uncharacterized protein</fullName>
    </submittedName>
</protein>
<dbReference type="AlphaFoldDB" id="A0AAU9X9D3"/>
<sequence length="207" mass="23788">MASSRASNVSEFRQVLSRLKDLHEKLERSDQSSLAAKLSDINDSLSIIEGNQTDFSDTVLQTLERIHSTMMLSLKTLPPTKERGGRWKMVHMSSTKGNRRGGKRIKRKLEKRLRVVTEEEKESELFEALHLSMISSDESDGEDDTLSTKHLVWRAEEVSSFFKELDSRHRANMSTQQRRQSVNRQVGLPSTRSHNEVPEKLLWAIKL</sequence>
<evidence type="ECO:0000313" key="2">
    <source>
        <dbReference type="EMBL" id="CAH3140660.1"/>
    </source>
</evidence>
<dbReference type="Proteomes" id="UP001159428">
    <property type="component" value="Unassembled WGS sequence"/>
</dbReference>
<keyword evidence="3" id="KW-1185">Reference proteome</keyword>
<evidence type="ECO:0000313" key="3">
    <source>
        <dbReference type="Proteomes" id="UP001159428"/>
    </source>
</evidence>
<proteinExistence type="predicted"/>
<comment type="caution">
    <text evidence="2">The sequence shown here is derived from an EMBL/GenBank/DDBJ whole genome shotgun (WGS) entry which is preliminary data.</text>
</comment>
<organism evidence="2 3">
    <name type="scientific">Pocillopora meandrina</name>
    <dbReference type="NCBI Taxonomy" id="46732"/>
    <lineage>
        <taxon>Eukaryota</taxon>
        <taxon>Metazoa</taxon>
        <taxon>Cnidaria</taxon>
        <taxon>Anthozoa</taxon>
        <taxon>Hexacorallia</taxon>
        <taxon>Scleractinia</taxon>
        <taxon>Astrocoeniina</taxon>
        <taxon>Pocilloporidae</taxon>
        <taxon>Pocillopora</taxon>
    </lineage>
</organism>
<accession>A0AAU9X9D3</accession>
<evidence type="ECO:0000256" key="1">
    <source>
        <dbReference type="SAM" id="MobiDB-lite"/>
    </source>
</evidence>
<feature type="region of interest" description="Disordered" evidence="1">
    <location>
        <begin position="169"/>
        <end position="193"/>
    </location>
</feature>
<name>A0AAU9X9D3_9CNID</name>
<gene>
    <name evidence="2" type="ORF">PMEA_00019354</name>
</gene>
<reference evidence="2 3" key="1">
    <citation type="submission" date="2022-05" db="EMBL/GenBank/DDBJ databases">
        <authorList>
            <consortium name="Genoscope - CEA"/>
            <person name="William W."/>
        </authorList>
    </citation>
    <scope>NUCLEOTIDE SEQUENCE [LARGE SCALE GENOMIC DNA]</scope>
</reference>
<feature type="compositionally biased region" description="Polar residues" evidence="1">
    <location>
        <begin position="172"/>
        <end position="192"/>
    </location>
</feature>
<dbReference type="EMBL" id="CALNXJ010000034">
    <property type="protein sequence ID" value="CAH3140660.1"/>
    <property type="molecule type" value="Genomic_DNA"/>
</dbReference>